<evidence type="ECO:0000313" key="1">
    <source>
        <dbReference type="EMBL" id="VDO13466.1"/>
    </source>
</evidence>
<evidence type="ECO:0000313" key="2">
    <source>
        <dbReference type="Proteomes" id="UP000278807"/>
    </source>
</evidence>
<dbReference type="OrthoDB" id="6280608at2759"/>
<dbReference type="WBParaSite" id="HNAJ_0001259101-mRNA-1">
    <property type="protein sequence ID" value="HNAJ_0001259101-mRNA-1"/>
    <property type="gene ID" value="HNAJ_0001259101"/>
</dbReference>
<sequence>MFIISQFQDKLHPILSCSRNILQAHIDFSGVSNVNARENILQLALGNESTFNDPDIDVILVGTKVMYFSRVLRKEKAIIVPKEWCSNLGAKQVFTSSPVAQKLMECYKPNINLENEAKSITKSLRLLRDSFRRENIPLVMTYGSLLGSLRYHHRTSFDSDYDMSVRHDDWPRIEKILTKHAFNSSNRMRILDLRPVTGCLQLGLACAKNDSWRDPTLWTSFGDKLTFSKGYPVAHSWEPYKAFMSDCGVYIDFYFRASDSEQFETYPDGTVLYRPIEGTLMQAVTNYLPFLENYYSSNIELCVAKTDYYWKAEHTKLPGTVKTCLYLVLGWILYIPESTKLMYQRRA</sequence>
<reference evidence="3" key="1">
    <citation type="submission" date="2017-02" db="UniProtKB">
        <authorList>
            <consortium name="WormBaseParasite"/>
        </authorList>
    </citation>
    <scope>IDENTIFICATION</scope>
</reference>
<reference evidence="1 2" key="2">
    <citation type="submission" date="2018-11" db="EMBL/GenBank/DDBJ databases">
        <authorList>
            <consortium name="Pathogen Informatics"/>
        </authorList>
    </citation>
    <scope>NUCLEOTIDE SEQUENCE [LARGE SCALE GENOMIC DNA]</scope>
</reference>
<dbReference type="EMBL" id="UZAE01014445">
    <property type="protein sequence ID" value="VDO13466.1"/>
    <property type="molecule type" value="Genomic_DNA"/>
</dbReference>
<gene>
    <name evidence="1" type="ORF">HNAJ_LOCUS12570</name>
</gene>
<accession>A0A0R3TXJ6</accession>
<organism evidence="3">
    <name type="scientific">Rodentolepis nana</name>
    <name type="common">Dwarf tapeworm</name>
    <name type="synonym">Hymenolepis nana</name>
    <dbReference type="NCBI Taxonomy" id="102285"/>
    <lineage>
        <taxon>Eukaryota</taxon>
        <taxon>Metazoa</taxon>
        <taxon>Spiralia</taxon>
        <taxon>Lophotrochozoa</taxon>
        <taxon>Platyhelminthes</taxon>
        <taxon>Cestoda</taxon>
        <taxon>Eucestoda</taxon>
        <taxon>Cyclophyllidea</taxon>
        <taxon>Hymenolepididae</taxon>
        <taxon>Rodentolepis</taxon>
    </lineage>
</organism>
<name>A0A0R3TXJ6_RODNA</name>
<dbReference type="AlphaFoldDB" id="A0A0R3TXJ6"/>
<evidence type="ECO:0000313" key="3">
    <source>
        <dbReference type="WBParaSite" id="HNAJ_0001259101-mRNA-1"/>
    </source>
</evidence>
<protein>
    <submittedName>
        <fullName evidence="3">Lipopolysaccharide cholinephosphotransferase</fullName>
    </submittedName>
</protein>
<keyword evidence="2" id="KW-1185">Reference proteome</keyword>
<proteinExistence type="predicted"/>
<dbReference type="Proteomes" id="UP000278807">
    <property type="component" value="Unassembled WGS sequence"/>
</dbReference>